<evidence type="ECO:0000259" key="12">
    <source>
        <dbReference type="PROSITE" id="PS50011"/>
    </source>
</evidence>
<comment type="similarity">
    <text evidence="10">Belongs to the protein kinase superfamily. Ser/Thr protein kinase family. CDPK subfamily.</text>
</comment>
<dbReference type="InterPro" id="IPR018247">
    <property type="entry name" value="EF_Hand_1_Ca_BS"/>
</dbReference>
<evidence type="ECO:0000256" key="8">
    <source>
        <dbReference type="ARBA" id="ARBA00022840"/>
    </source>
</evidence>
<evidence type="ECO:0000256" key="1">
    <source>
        <dbReference type="ARBA" id="ARBA00001946"/>
    </source>
</evidence>
<dbReference type="InterPro" id="IPR000595">
    <property type="entry name" value="cNMP-bd_dom"/>
</dbReference>
<dbReference type="InterPro" id="IPR011992">
    <property type="entry name" value="EF-hand-dom_pair"/>
</dbReference>
<dbReference type="PROSITE" id="PS50042">
    <property type="entry name" value="CNMP_BINDING_3"/>
    <property type="match status" value="2"/>
</dbReference>
<dbReference type="SUPFAM" id="SSF47473">
    <property type="entry name" value="EF-hand"/>
    <property type="match status" value="1"/>
</dbReference>
<dbReference type="PROSITE" id="PS50011">
    <property type="entry name" value="PROTEIN_KINASE_DOM"/>
    <property type="match status" value="1"/>
</dbReference>
<evidence type="ECO:0000313" key="16">
    <source>
        <dbReference type="Proteomes" id="UP001530293"/>
    </source>
</evidence>
<evidence type="ECO:0000256" key="3">
    <source>
        <dbReference type="ARBA" id="ARBA00022535"/>
    </source>
</evidence>
<keyword evidence="7" id="KW-0106">Calcium</keyword>
<evidence type="ECO:0000313" key="15">
    <source>
        <dbReference type="EMBL" id="KAL3761161.1"/>
    </source>
</evidence>
<comment type="caution">
    <text evidence="15">The sequence shown here is derived from an EMBL/GenBank/DDBJ whole genome shotgun (WGS) entry which is preliminary data.</text>
</comment>
<keyword evidence="9" id="KW-0142">cGMP-binding</keyword>
<organism evidence="15 16">
    <name type="scientific">Discostella pseudostelligera</name>
    <dbReference type="NCBI Taxonomy" id="259834"/>
    <lineage>
        <taxon>Eukaryota</taxon>
        <taxon>Sar</taxon>
        <taxon>Stramenopiles</taxon>
        <taxon>Ochrophyta</taxon>
        <taxon>Bacillariophyta</taxon>
        <taxon>Coscinodiscophyceae</taxon>
        <taxon>Thalassiosirophycidae</taxon>
        <taxon>Stephanodiscales</taxon>
        <taxon>Stephanodiscaceae</taxon>
        <taxon>Discostella</taxon>
    </lineage>
</organism>
<dbReference type="SMART" id="SM00100">
    <property type="entry name" value="cNMP"/>
    <property type="match status" value="2"/>
</dbReference>
<dbReference type="CDD" id="cd00038">
    <property type="entry name" value="CAP_ED"/>
    <property type="match status" value="2"/>
</dbReference>
<dbReference type="Gene3D" id="1.10.510.10">
    <property type="entry name" value="Transferase(Phosphotransferase) domain 1"/>
    <property type="match status" value="1"/>
</dbReference>
<dbReference type="Gene3D" id="2.60.120.10">
    <property type="entry name" value="Jelly Rolls"/>
    <property type="match status" value="2"/>
</dbReference>
<dbReference type="AlphaFoldDB" id="A0ABD3MAU3"/>
<evidence type="ECO:0000256" key="7">
    <source>
        <dbReference type="ARBA" id="ARBA00022837"/>
    </source>
</evidence>
<dbReference type="EMBL" id="JALLBG020000156">
    <property type="protein sequence ID" value="KAL3761161.1"/>
    <property type="molecule type" value="Genomic_DNA"/>
</dbReference>
<name>A0ABD3MAU3_9STRA</name>
<evidence type="ECO:0000259" key="13">
    <source>
        <dbReference type="PROSITE" id="PS50042"/>
    </source>
</evidence>
<dbReference type="PRINTS" id="PR00103">
    <property type="entry name" value="CAMPKINASE"/>
</dbReference>
<dbReference type="InterPro" id="IPR014710">
    <property type="entry name" value="RmlC-like_jellyroll"/>
</dbReference>
<comment type="cofactor">
    <cofactor evidence="1">
        <name>Mg(2+)</name>
        <dbReference type="ChEBI" id="CHEBI:18420"/>
    </cofactor>
</comment>
<dbReference type="SUPFAM" id="SSF56112">
    <property type="entry name" value="Protein kinase-like (PK-like)"/>
    <property type="match status" value="1"/>
</dbReference>
<dbReference type="InterPro" id="IPR011009">
    <property type="entry name" value="Kinase-like_dom_sf"/>
</dbReference>
<dbReference type="InterPro" id="IPR002048">
    <property type="entry name" value="EF_hand_dom"/>
</dbReference>
<dbReference type="GO" id="GO:0030553">
    <property type="term" value="F:cGMP binding"/>
    <property type="evidence" value="ECO:0007669"/>
    <property type="project" value="UniProtKB-KW"/>
</dbReference>
<feature type="domain" description="Protein kinase" evidence="12">
    <location>
        <begin position="213"/>
        <end position="503"/>
    </location>
</feature>
<dbReference type="CDD" id="cd00051">
    <property type="entry name" value="EFh"/>
    <property type="match status" value="1"/>
</dbReference>
<dbReference type="PROSITE" id="PS50222">
    <property type="entry name" value="EF_HAND_2"/>
    <property type="match status" value="3"/>
</dbReference>
<dbReference type="Pfam" id="PF13499">
    <property type="entry name" value="EF-hand_7"/>
    <property type="match status" value="1"/>
</dbReference>
<feature type="compositionally biased region" description="Basic residues" evidence="11">
    <location>
        <begin position="174"/>
        <end position="184"/>
    </location>
</feature>
<dbReference type="InterPro" id="IPR008271">
    <property type="entry name" value="Ser/Thr_kinase_AS"/>
</dbReference>
<gene>
    <name evidence="15" type="ORF">ACHAWU_000256</name>
</gene>
<dbReference type="Pfam" id="PF00027">
    <property type="entry name" value="cNMP_binding"/>
    <property type="match status" value="2"/>
</dbReference>
<feature type="domain" description="Cyclic nucleotide-binding" evidence="13">
    <location>
        <begin position="621"/>
        <end position="722"/>
    </location>
</feature>
<feature type="domain" description="EF-hand" evidence="14">
    <location>
        <begin position="864"/>
        <end position="899"/>
    </location>
</feature>
<keyword evidence="6" id="KW-0418">Kinase</keyword>
<dbReference type="PROSITE" id="PS00108">
    <property type="entry name" value="PROTEIN_KINASE_ST"/>
    <property type="match status" value="1"/>
</dbReference>
<dbReference type="Gene3D" id="1.10.238.10">
    <property type="entry name" value="EF-hand"/>
    <property type="match status" value="2"/>
</dbReference>
<keyword evidence="3" id="KW-0140">cGMP</keyword>
<keyword evidence="8" id="KW-0067">ATP-binding</keyword>
<sequence length="935" mass="104440">MTMTIAMAISARAAAIRQPWRHITRHSDRVKEEVSPLSSDSDQWRLSLAILLASAATATAAATVIMTSGAPTTSSDNNIRNPTTTIQHHRRREYDRNGVGVDDVIKQLRLLQLHHRQQHDRFKVQCEARHNMPSHQWSAEDTTISSTEDRNAIIHQWNATLMAQSFFSPLLHHRRHRQSKHHNNKSIALSSSPPTKTPTISQSMEDMNRKYKIDYNTVLGEGSYGIVHPAHIIVHQQQQQEQQGGNAEEVEGMEVALKKISKPNILKSSSSTSEIDALLRIYDCGGHPNISGLRDIYEDESNYYLFLDLARGGEMFDQLIQHGQYSEYDASRLVREILSALAFLHNIGVIHADLKPENILLCSKTKGAETIKLIDFGCASIDKRGELHFSERDVNSTTSLPSIGTKAYWSPERFQKHSPITEAVDIYAVGIILFIMLVGVHPFDVAGSASDDEIEEQIKNHALPPMALASYLSPSARDFMKGLMERDPNRRLTAITALQHPWIRGVTPTLTAIEGSDAKLSMYQVLRDKLASGIFAALVDGDNLRDSKSKSYDKDEQSLTHLLKRAFEVFDEEGKGYVNEVDVGRIMTKVTGESLSNIDTADMIKAAKGDILLHDQPPSAGLSLSDFSQLFSRLSHEHYRQGEFIYNPGDVGDKMYFINSGKVEILTKSGHLVSILRHGEFFGEGCLLVERNNRITAAKCSTPVELIAVSQMDFNKYLGSSSIKHSLKRKWKRRSLAQAKNLIRLQTNLTKRQLNCGDVVYREGDVGSSMFLVEDGIFDVQHDGRTLHTLSTGDSFGESSLLFRRPRSSTVLCASPACTLHEMRGSDFLELLDSDPTHAHALSDMCRKRMFHKAMKSYLLSSGLGSNELEKAFHDADKDRSGTLSLNEVRDLMLHMGSNSSIPENDVRELLESLDLDGDGQVTLKDVIEMAKSLK</sequence>
<reference evidence="15 16" key="1">
    <citation type="submission" date="2024-10" db="EMBL/GenBank/DDBJ databases">
        <title>Updated reference genomes for cyclostephanoid diatoms.</title>
        <authorList>
            <person name="Roberts W.R."/>
            <person name="Alverson A.J."/>
        </authorList>
    </citation>
    <scope>NUCLEOTIDE SEQUENCE [LARGE SCALE GENOMIC DNA]</scope>
    <source>
        <strain evidence="15 16">AJA232-27</strain>
    </source>
</reference>
<dbReference type="GO" id="GO:0004674">
    <property type="term" value="F:protein serine/threonine kinase activity"/>
    <property type="evidence" value="ECO:0007669"/>
    <property type="project" value="UniProtKB-KW"/>
</dbReference>
<dbReference type="PROSITE" id="PS00018">
    <property type="entry name" value="EF_HAND_1"/>
    <property type="match status" value="2"/>
</dbReference>
<evidence type="ECO:0000256" key="6">
    <source>
        <dbReference type="ARBA" id="ARBA00022777"/>
    </source>
</evidence>
<dbReference type="Pfam" id="PF00069">
    <property type="entry name" value="Pkinase"/>
    <property type="match status" value="1"/>
</dbReference>
<evidence type="ECO:0000256" key="9">
    <source>
        <dbReference type="ARBA" id="ARBA00022992"/>
    </source>
</evidence>
<dbReference type="InterPro" id="IPR018490">
    <property type="entry name" value="cNMP-bd_dom_sf"/>
</dbReference>
<dbReference type="InterPro" id="IPR000719">
    <property type="entry name" value="Prot_kinase_dom"/>
</dbReference>
<feature type="domain" description="EF-hand" evidence="14">
    <location>
        <begin position="902"/>
        <end position="935"/>
    </location>
</feature>
<feature type="domain" description="Cyclic nucleotide-binding" evidence="13">
    <location>
        <begin position="742"/>
        <end position="832"/>
    </location>
</feature>
<keyword evidence="5" id="KW-0547">Nucleotide-binding</keyword>
<evidence type="ECO:0000256" key="5">
    <source>
        <dbReference type="ARBA" id="ARBA00022741"/>
    </source>
</evidence>
<evidence type="ECO:0000259" key="14">
    <source>
        <dbReference type="PROSITE" id="PS50222"/>
    </source>
</evidence>
<evidence type="ECO:0000256" key="2">
    <source>
        <dbReference type="ARBA" id="ARBA00022527"/>
    </source>
</evidence>
<dbReference type="PANTHER" id="PTHR24349">
    <property type="entry name" value="SERINE/THREONINE-PROTEIN KINASE"/>
    <property type="match status" value="1"/>
</dbReference>
<evidence type="ECO:0008006" key="17">
    <source>
        <dbReference type="Google" id="ProtNLM"/>
    </source>
</evidence>
<dbReference type="SMART" id="SM00220">
    <property type="entry name" value="S_TKc"/>
    <property type="match status" value="1"/>
</dbReference>
<dbReference type="GO" id="GO:0005524">
    <property type="term" value="F:ATP binding"/>
    <property type="evidence" value="ECO:0007669"/>
    <property type="project" value="UniProtKB-KW"/>
</dbReference>
<dbReference type="Proteomes" id="UP001530293">
    <property type="component" value="Unassembled WGS sequence"/>
</dbReference>
<protein>
    <recommendedName>
        <fullName evidence="17">cGMP-dependent protein kinase</fullName>
    </recommendedName>
</protein>
<feature type="region of interest" description="Disordered" evidence="11">
    <location>
        <begin position="174"/>
        <end position="200"/>
    </location>
</feature>
<evidence type="ECO:0000256" key="4">
    <source>
        <dbReference type="ARBA" id="ARBA00022679"/>
    </source>
</evidence>
<dbReference type="InterPro" id="IPR050205">
    <property type="entry name" value="CDPK_Ser/Thr_kinases"/>
</dbReference>
<dbReference type="SUPFAM" id="SSF51206">
    <property type="entry name" value="cAMP-binding domain-like"/>
    <property type="match status" value="2"/>
</dbReference>
<proteinExistence type="inferred from homology"/>
<accession>A0ABD3MAU3</accession>
<keyword evidence="4" id="KW-0808">Transferase</keyword>
<keyword evidence="2" id="KW-0723">Serine/threonine-protein kinase</keyword>
<feature type="domain" description="EF-hand" evidence="14">
    <location>
        <begin position="558"/>
        <end position="593"/>
    </location>
</feature>
<evidence type="ECO:0000256" key="11">
    <source>
        <dbReference type="SAM" id="MobiDB-lite"/>
    </source>
</evidence>
<evidence type="ECO:0000256" key="10">
    <source>
        <dbReference type="ARBA" id="ARBA00024334"/>
    </source>
</evidence>
<keyword evidence="16" id="KW-1185">Reference proteome</keyword>
<feature type="compositionally biased region" description="Low complexity" evidence="11">
    <location>
        <begin position="190"/>
        <end position="200"/>
    </location>
</feature>
<dbReference type="SMART" id="SM00054">
    <property type="entry name" value="EFh"/>
    <property type="match status" value="3"/>
</dbReference>